<evidence type="ECO:0000256" key="1">
    <source>
        <dbReference type="SAM" id="MobiDB-lite"/>
    </source>
</evidence>
<evidence type="ECO:0000313" key="3">
    <source>
        <dbReference type="Proteomes" id="UP000579153"/>
    </source>
</evidence>
<protein>
    <submittedName>
        <fullName evidence="2">Uncharacterized protein</fullName>
    </submittedName>
</protein>
<proteinExistence type="predicted"/>
<evidence type="ECO:0000313" key="2">
    <source>
        <dbReference type="EMBL" id="MBB5779189.1"/>
    </source>
</evidence>
<name>A0A7W9LCX4_9ACTN</name>
<accession>A0A7W9LCX4</accession>
<organism evidence="2 3">
    <name type="scientific">Nonomuraea jabiensis</name>
    <dbReference type="NCBI Taxonomy" id="882448"/>
    <lineage>
        <taxon>Bacteria</taxon>
        <taxon>Bacillati</taxon>
        <taxon>Actinomycetota</taxon>
        <taxon>Actinomycetes</taxon>
        <taxon>Streptosporangiales</taxon>
        <taxon>Streptosporangiaceae</taxon>
        <taxon>Nonomuraea</taxon>
    </lineage>
</organism>
<sequence>MTVWRPFVIRSGVHGLPNGVFSQPTGDASRSLRMMGTWPQMVQEFTGADESGKGTASLNVYWIVSPATPERNREIAANLAKPVPASPDLLSLPGGDPAGVRSAVRL</sequence>
<keyword evidence="3" id="KW-1185">Reference proteome</keyword>
<dbReference type="AlphaFoldDB" id="A0A7W9LCX4"/>
<reference evidence="2 3" key="1">
    <citation type="submission" date="2020-08" db="EMBL/GenBank/DDBJ databases">
        <title>Sequencing the genomes of 1000 actinobacteria strains.</title>
        <authorList>
            <person name="Klenk H.-P."/>
        </authorList>
    </citation>
    <scope>NUCLEOTIDE SEQUENCE [LARGE SCALE GENOMIC DNA]</scope>
    <source>
        <strain evidence="2 3">DSM 45507</strain>
    </source>
</reference>
<comment type="caution">
    <text evidence="2">The sequence shown here is derived from an EMBL/GenBank/DDBJ whole genome shotgun (WGS) entry which is preliminary data.</text>
</comment>
<dbReference type="EMBL" id="JACHMB010000001">
    <property type="protein sequence ID" value="MBB5779189.1"/>
    <property type="molecule type" value="Genomic_DNA"/>
</dbReference>
<dbReference type="Proteomes" id="UP000579153">
    <property type="component" value="Unassembled WGS sequence"/>
</dbReference>
<feature type="region of interest" description="Disordered" evidence="1">
    <location>
        <begin position="84"/>
        <end position="106"/>
    </location>
</feature>
<dbReference type="RefSeq" id="WP_185072538.1">
    <property type="nucleotide sequence ID" value="NZ_JACHMB010000001.1"/>
</dbReference>
<gene>
    <name evidence="2" type="ORF">HD596_005945</name>
</gene>